<dbReference type="NCBIfam" id="TIGR01439">
    <property type="entry name" value="lp_hng_hel_AbrB"/>
    <property type="match status" value="1"/>
</dbReference>
<feature type="domain" description="SpoVT-AbrB" evidence="2">
    <location>
        <begin position="1"/>
        <end position="45"/>
    </location>
</feature>
<dbReference type="Pfam" id="PF04014">
    <property type="entry name" value="MazE_antitoxin"/>
    <property type="match status" value="1"/>
</dbReference>
<dbReference type="EMBL" id="AOMB01000033">
    <property type="protein sequence ID" value="EMA37787.1"/>
    <property type="molecule type" value="Genomic_DNA"/>
</dbReference>
<dbReference type="AlphaFoldDB" id="M0LW25"/>
<gene>
    <name evidence="3" type="ORF">C447_12465</name>
</gene>
<dbReference type="PATRIC" id="fig|1132509.6.peg.2865"/>
<sequence length="96" mass="10608">MPSVTSKGQVTIPKAVREAMGIKPGDEVIFEETVDGYVIQKDAPTTDKGTDPFEKYRGIADSEATMPERMRRLRGEYPRDVDDAPSSDTDETAGER</sequence>
<feature type="compositionally biased region" description="Basic and acidic residues" evidence="1">
    <location>
        <begin position="61"/>
        <end position="82"/>
    </location>
</feature>
<dbReference type="InterPro" id="IPR037914">
    <property type="entry name" value="SpoVT-AbrB_sf"/>
</dbReference>
<proteinExistence type="predicted"/>
<dbReference type="Gene3D" id="2.10.260.10">
    <property type="match status" value="1"/>
</dbReference>
<dbReference type="InterPro" id="IPR007159">
    <property type="entry name" value="SpoVT-AbrB_dom"/>
</dbReference>
<organism evidence="3 4">
    <name type="scientific">Halococcus hamelinensis 100A6</name>
    <dbReference type="NCBI Taxonomy" id="1132509"/>
    <lineage>
        <taxon>Archaea</taxon>
        <taxon>Methanobacteriati</taxon>
        <taxon>Methanobacteriota</taxon>
        <taxon>Stenosarchaea group</taxon>
        <taxon>Halobacteria</taxon>
        <taxon>Halobacteriales</taxon>
        <taxon>Halococcaceae</taxon>
        <taxon>Halococcus</taxon>
    </lineage>
</organism>
<dbReference type="SMART" id="SM00966">
    <property type="entry name" value="SpoVT_AbrB"/>
    <property type="match status" value="1"/>
</dbReference>
<feature type="region of interest" description="Disordered" evidence="1">
    <location>
        <begin position="61"/>
        <end position="96"/>
    </location>
</feature>
<dbReference type="SUPFAM" id="SSF89447">
    <property type="entry name" value="AbrB/MazE/MraZ-like"/>
    <property type="match status" value="1"/>
</dbReference>
<evidence type="ECO:0000313" key="4">
    <source>
        <dbReference type="Proteomes" id="UP000011566"/>
    </source>
</evidence>
<keyword evidence="4" id="KW-1185">Reference proteome</keyword>
<evidence type="ECO:0000256" key="1">
    <source>
        <dbReference type="SAM" id="MobiDB-lite"/>
    </source>
</evidence>
<dbReference type="OrthoDB" id="30861at2157"/>
<evidence type="ECO:0000313" key="3">
    <source>
        <dbReference type="EMBL" id="EMA37787.1"/>
    </source>
</evidence>
<feature type="compositionally biased region" description="Acidic residues" evidence="1">
    <location>
        <begin position="83"/>
        <end position="96"/>
    </location>
</feature>
<name>M0LW25_9EURY</name>
<dbReference type="eggNOG" id="arCOG00818">
    <property type="taxonomic scope" value="Archaea"/>
</dbReference>
<accession>M0LW25</accession>
<dbReference type="GO" id="GO:0003677">
    <property type="term" value="F:DNA binding"/>
    <property type="evidence" value="ECO:0007669"/>
    <property type="project" value="InterPro"/>
</dbReference>
<protein>
    <submittedName>
        <fullName evidence="3">AbrB family transcriptional regulator</fullName>
    </submittedName>
</protein>
<dbReference type="RefSeq" id="WP_007694335.1">
    <property type="nucleotide sequence ID" value="NZ_AJRK01000019.1"/>
</dbReference>
<reference evidence="3 4" key="1">
    <citation type="journal article" date="2014" name="PLoS Genet.">
        <title>Phylogenetically driven sequencing of extremely halophilic archaea reveals strategies for static and dynamic osmo-response.</title>
        <authorList>
            <person name="Becker E.A."/>
            <person name="Seitzer P.M."/>
            <person name="Tritt A."/>
            <person name="Larsen D."/>
            <person name="Krusor M."/>
            <person name="Yao A.I."/>
            <person name="Wu D."/>
            <person name="Madern D."/>
            <person name="Eisen J.A."/>
            <person name="Darling A.E."/>
            <person name="Facciotti M.T."/>
        </authorList>
    </citation>
    <scope>NUCLEOTIDE SEQUENCE [LARGE SCALE GENOMIC DNA]</scope>
    <source>
        <strain evidence="3 4">100A6</strain>
    </source>
</reference>
<evidence type="ECO:0000259" key="2">
    <source>
        <dbReference type="PROSITE" id="PS51740"/>
    </source>
</evidence>
<dbReference type="Proteomes" id="UP000011566">
    <property type="component" value="Unassembled WGS sequence"/>
</dbReference>
<comment type="caution">
    <text evidence="3">The sequence shown here is derived from an EMBL/GenBank/DDBJ whole genome shotgun (WGS) entry which is preliminary data.</text>
</comment>
<dbReference type="PROSITE" id="PS51740">
    <property type="entry name" value="SPOVT_ABRB"/>
    <property type="match status" value="1"/>
</dbReference>